<evidence type="ECO:0000313" key="3">
    <source>
        <dbReference type="Proteomes" id="UP001594351"/>
    </source>
</evidence>
<feature type="signal peptide" evidence="1">
    <location>
        <begin position="1"/>
        <end position="21"/>
    </location>
</feature>
<comment type="caution">
    <text evidence="2">The sequence shown here is derived from an EMBL/GenBank/DDBJ whole genome shotgun (WGS) entry which is preliminary data.</text>
</comment>
<dbReference type="Proteomes" id="UP001594351">
    <property type="component" value="Unassembled WGS sequence"/>
</dbReference>
<protein>
    <recommendedName>
        <fullName evidence="4">Gfo/Idh/MocA-like oxidoreductase N-terminal domain-containing protein</fullName>
    </recommendedName>
</protein>
<name>A0ABV6YWW2_UNCC1</name>
<evidence type="ECO:0000256" key="1">
    <source>
        <dbReference type="SAM" id="SignalP"/>
    </source>
</evidence>
<evidence type="ECO:0008006" key="4">
    <source>
        <dbReference type="Google" id="ProtNLM"/>
    </source>
</evidence>
<dbReference type="EMBL" id="JBHPBY010000115">
    <property type="protein sequence ID" value="MFC1850664.1"/>
    <property type="molecule type" value="Genomic_DNA"/>
</dbReference>
<organism evidence="2 3">
    <name type="scientific">candidate division CSSED10-310 bacterium</name>
    <dbReference type="NCBI Taxonomy" id="2855610"/>
    <lineage>
        <taxon>Bacteria</taxon>
        <taxon>Bacteria division CSSED10-310</taxon>
    </lineage>
</organism>
<gene>
    <name evidence="2" type="ORF">ACFL27_10770</name>
</gene>
<feature type="chain" id="PRO_5046555647" description="Gfo/Idh/MocA-like oxidoreductase N-terminal domain-containing protein" evidence="1">
    <location>
        <begin position="22"/>
        <end position="430"/>
    </location>
</feature>
<proteinExistence type="predicted"/>
<sequence>MKKMMLAVLSRMLLLSFKILARLSDPVLVSFLKKLESLMQISGGNEAVVLPIRELREIAQNDPPGLAAIRDIILAARKEQFISLLRGMLKHHIFAKQTAKTPALKKMIAGRMITIGIFGAAPEATILKRAYEQIDGVLVKSMADPDRAETLVPQFNALEITAGFEGISEVAAVAFEKKIPVSLSHSGLTTPSQVRQFFTIAGQNRTPLRIFYPYLYFSPYSTTRWLLKSNLLGEIATIRIKATLAGKGGEIAAVKPEQTFYLNHPAFDHFLLLPYLGGAVDKMTAYCNPMLEIKGGQALINCKFKQPGRYGLLDCSYAPAMFIRSKLYPYDLEVEIAGSDGIIWLNKGMAERTFQAPIQVRVGQQAFSYGVESGMQTDFSSAYQVAAAEFALIAHGHPYHPVLEADEIISTYELRARVYEASDSQDVIQL</sequence>
<keyword evidence="1" id="KW-0732">Signal</keyword>
<evidence type="ECO:0000313" key="2">
    <source>
        <dbReference type="EMBL" id="MFC1850664.1"/>
    </source>
</evidence>
<reference evidence="2 3" key="1">
    <citation type="submission" date="2024-09" db="EMBL/GenBank/DDBJ databases">
        <title>Laminarin stimulates single cell rates of sulfate reduction while oxygen inhibits transcriptomic activity in coastal marine sediment.</title>
        <authorList>
            <person name="Lindsay M."/>
            <person name="Orcutt B."/>
            <person name="Emerson D."/>
            <person name="Stepanauskas R."/>
            <person name="D'Angelo T."/>
        </authorList>
    </citation>
    <scope>NUCLEOTIDE SEQUENCE [LARGE SCALE GENOMIC DNA]</scope>
    <source>
        <strain evidence="2">SAG AM-311-K15</strain>
    </source>
</reference>
<keyword evidence="3" id="KW-1185">Reference proteome</keyword>
<accession>A0ABV6YWW2</accession>